<proteinExistence type="predicted"/>
<reference evidence="1" key="2">
    <citation type="journal article" date="2007" name="Science">
        <title>Draft genome sequence of the sexually transmitted pathogen Trichomonas vaginalis.</title>
        <authorList>
            <person name="Carlton J.M."/>
            <person name="Hirt R.P."/>
            <person name="Silva J.C."/>
            <person name="Delcher A.L."/>
            <person name="Schatz M."/>
            <person name="Zhao Q."/>
            <person name="Wortman J.R."/>
            <person name="Bidwell S.L."/>
            <person name="Alsmark U.C.M."/>
            <person name="Besteiro S."/>
            <person name="Sicheritz-Ponten T."/>
            <person name="Noel C.J."/>
            <person name="Dacks J.B."/>
            <person name="Foster P.G."/>
            <person name="Simillion C."/>
            <person name="Van de Peer Y."/>
            <person name="Miranda-Saavedra D."/>
            <person name="Barton G.J."/>
            <person name="Westrop G.D."/>
            <person name="Mueller S."/>
            <person name="Dessi D."/>
            <person name="Fiori P.L."/>
            <person name="Ren Q."/>
            <person name="Paulsen I."/>
            <person name="Zhang H."/>
            <person name="Bastida-Corcuera F.D."/>
            <person name="Simoes-Barbosa A."/>
            <person name="Brown M.T."/>
            <person name="Hayes R.D."/>
            <person name="Mukherjee M."/>
            <person name="Okumura C.Y."/>
            <person name="Schneider R."/>
            <person name="Smith A.J."/>
            <person name="Vanacova S."/>
            <person name="Villalvazo M."/>
            <person name="Haas B.J."/>
            <person name="Pertea M."/>
            <person name="Feldblyum T.V."/>
            <person name="Utterback T.R."/>
            <person name="Shu C.L."/>
            <person name="Osoegawa K."/>
            <person name="de Jong P.J."/>
            <person name="Hrdy I."/>
            <person name="Horvathova L."/>
            <person name="Zubacova Z."/>
            <person name="Dolezal P."/>
            <person name="Malik S.B."/>
            <person name="Logsdon J.M. Jr."/>
            <person name="Henze K."/>
            <person name="Gupta A."/>
            <person name="Wang C.C."/>
            <person name="Dunne R.L."/>
            <person name="Upcroft J.A."/>
            <person name="Upcroft P."/>
            <person name="White O."/>
            <person name="Salzberg S.L."/>
            <person name="Tang P."/>
            <person name="Chiu C.-H."/>
            <person name="Lee Y.-S."/>
            <person name="Embley T.M."/>
            <person name="Coombs G.H."/>
            <person name="Mottram J.C."/>
            <person name="Tachezy J."/>
            <person name="Fraser-Liggett C.M."/>
            <person name="Johnson P.J."/>
        </authorList>
    </citation>
    <scope>NUCLEOTIDE SEQUENCE [LARGE SCALE GENOMIC DNA]</scope>
    <source>
        <strain evidence="1">G3</strain>
    </source>
</reference>
<dbReference type="AlphaFoldDB" id="A2G1V0"/>
<gene>
    <name evidence="1" type="ORF">TVAG_385860</name>
</gene>
<dbReference type="EMBL" id="DS114256">
    <property type="protein sequence ID" value="EAX88878.1"/>
    <property type="molecule type" value="Genomic_DNA"/>
</dbReference>
<dbReference type="VEuPathDB" id="TrichDB:TVAGG3_0536780"/>
<evidence type="ECO:0000313" key="2">
    <source>
        <dbReference type="Proteomes" id="UP000001542"/>
    </source>
</evidence>
<keyword evidence="2" id="KW-1185">Reference proteome</keyword>
<dbReference type="Proteomes" id="UP000001542">
    <property type="component" value="Unassembled WGS sequence"/>
</dbReference>
<dbReference type="VEuPathDB" id="TrichDB:TVAG_385860"/>
<dbReference type="SMR" id="A2G1V0"/>
<organism evidence="1 2">
    <name type="scientific">Trichomonas vaginalis (strain ATCC PRA-98 / G3)</name>
    <dbReference type="NCBI Taxonomy" id="412133"/>
    <lineage>
        <taxon>Eukaryota</taxon>
        <taxon>Metamonada</taxon>
        <taxon>Parabasalia</taxon>
        <taxon>Trichomonadida</taxon>
        <taxon>Trichomonadidae</taxon>
        <taxon>Trichomonas</taxon>
    </lineage>
</organism>
<accession>A2G1V0</accession>
<dbReference type="InParanoid" id="A2G1V0"/>
<protein>
    <submittedName>
        <fullName evidence="1">Uncharacterized protein</fullName>
    </submittedName>
</protein>
<sequence length="120" mass="13908">MFNAQIFEKNKGKDVYIKIENGRDGNNLVILDTPNSAFFKTSIPIRKIYAEYKQSDYTRCSLIFQLPTQELSLSFNDPVDAEAIYRFICDKSDVHAENTAMQQMDAEIRLYWPMPLTTLV</sequence>
<reference evidence="1" key="1">
    <citation type="submission" date="2006-10" db="EMBL/GenBank/DDBJ databases">
        <authorList>
            <person name="Amadeo P."/>
            <person name="Zhao Q."/>
            <person name="Wortman J."/>
            <person name="Fraser-Liggett C."/>
            <person name="Carlton J."/>
        </authorList>
    </citation>
    <scope>NUCLEOTIDE SEQUENCE</scope>
    <source>
        <strain evidence="1">G3</strain>
    </source>
</reference>
<name>A2G1V0_TRIV3</name>
<evidence type="ECO:0000313" key="1">
    <source>
        <dbReference type="EMBL" id="EAX88878.1"/>
    </source>
</evidence>